<protein>
    <submittedName>
        <fullName evidence="3">Uncharacterized protein</fullName>
    </submittedName>
</protein>
<dbReference type="Proteomes" id="UP001190700">
    <property type="component" value="Unassembled WGS sequence"/>
</dbReference>
<keyword evidence="4" id="KW-1185">Reference proteome</keyword>
<sequence length="271" mass="28561">MNINPQQQGLCVREAIFTYLHAGGSGAAGVNLSAYAFPRTLGGAQEQNGADGLLGELEGISGRLTSMADAVGLSFTTASIASGDAGSSQHMPPPSHVCGAAERRREHVPCWMLCLGPVCAFTLPESGPDSLTHGLAGAVPVRRVPAGALYEHRAVGVQLSAGACFMGSPTAGHDDTASGTDDDDVAEHDRPRPPFLGRGRPFPGCVSRHVAFRVMLALLCFICLVWGRYSALEVPDNNTVSQLVSANTHVHPLHIEHFDVPVTYVTQRQVC</sequence>
<comment type="caution">
    <text evidence="3">The sequence shown here is derived from an EMBL/GenBank/DDBJ whole genome shotgun (WGS) entry which is preliminary data.</text>
</comment>
<name>A0AAE0GB14_9CHLO</name>
<evidence type="ECO:0000256" key="1">
    <source>
        <dbReference type="SAM" id="MobiDB-lite"/>
    </source>
</evidence>
<keyword evidence="2" id="KW-0812">Transmembrane</keyword>
<dbReference type="AlphaFoldDB" id="A0AAE0GB14"/>
<evidence type="ECO:0000313" key="3">
    <source>
        <dbReference type="EMBL" id="KAK3274779.1"/>
    </source>
</evidence>
<dbReference type="EMBL" id="LGRX02007535">
    <property type="protein sequence ID" value="KAK3274779.1"/>
    <property type="molecule type" value="Genomic_DNA"/>
</dbReference>
<keyword evidence="2" id="KW-1133">Transmembrane helix</keyword>
<organism evidence="3 4">
    <name type="scientific">Cymbomonas tetramitiformis</name>
    <dbReference type="NCBI Taxonomy" id="36881"/>
    <lineage>
        <taxon>Eukaryota</taxon>
        <taxon>Viridiplantae</taxon>
        <taxon>Chlorophyta</taxon>
        <taxon>Pyramimonadophyceae</taxon>
        <taxon>Pyramimonadales</taxon>
        <taxon>Pyramimonadaceae</taxon>
        <taxon>Cymbomonas</taxon>
    </lineage>
</organism>
<keyword evidence="2" id="KW-0472">Membrane</keyword>
<proteinExistence type="predicted"/>
<feature type="transmembrane region" description="Helical" evidence="2">
    <location>
        <begin position="210"/>
        <end position="229"/>
    </location>
</feature>
<reference evidence="3 4" key="1">
    <citation type="journal article" date="2015" name="Genome Biol. Evol.">
        <title>Comparative Genomics of a Bacterivorous Green Alga Reveals Evolutionary Causalities and Consequences of Phago-Mixotrophic Mode of Nutrition.</title>
        <authorList>
            <person name="Burns J.A."/>
            <person name="Paasch A."/>
            <person name="Narechania A."/>
            <person name="Kim E."/>
        </authorList>
    </citation>
    <scope>NUCLEOTIDE SEQUENCE [LARGE SCALE GENOMIC DNA]</scope>
    <source>
        <strain evidence="3 4">PLY_AMNH</strain>
    </source>
</reference>
<gene>
    <name evidence="3" type="ORF">CYMTET_17054</name>
</gene>
<evidence type="ECO:0000313" key="4">
    <source>
        <dbReference type="Proteomes" id="UP001190700"/>
    </source>
</evidence>
<evidence type="ECO:0000256" key="2">
    <source>
        <dbReference type="SAM" id="Phobius"/>
    </source>
</evidence>
<feature type="region of interest" description="Disordered" evidence="1">
    <location>
        <begin position="170"/>
        <end position="195"/>
    </location>
</feature>
<accession>A0AAE0GB14</accession>